<gene>
    <name evidence="1" type="ORF">MAM1_0058d03693</name>
</gene>
<proteinExistence type="predicted"/>
<name>A0A0C9MQF8_9FUNG</name>
<evidence type="ECO:0000313" key="2">
    <source>
        <dbReference type="Proteomes" id="UP000053815"/>
    </source>
</evidence>
<organism evidence="1">
    <name type="scientific">Mucor ambiguus</name>
    <dbReference type="NCBI Taxonomy" id="91626"/>
    <lineage>
        <taxon>Eukaryota</taxon>
        <taxon>Fungi</taxon>
        <taxon>Fungi incertae sedis</taxon>
        <taxon>Mucoromycota</taxon>
        <taxon>Mucoromycotina</taxon>
        <taxon>Mucoromycetes</taxon>
        <taxon>Mucorales</taxon>
        <taxon>Mucorineae</taxon>
        <taxon>Mucoraceae</taxon>
        <taxon>Mucor</taxon>
    </lineage>
</organism>
<reference evidence="1" key="1">
    <citation type="submission" date="2014-09" db="EMBL/GenBank/DDBJ databases">
        <title>Draft genome sequence of an oleaginous Mucoromycotina fungus Mucor ambiguus NBRC6742.</title>
        <authorList>
            <person name="Takeda I."/>
            <person name="Yamane N."/>
            <person name="Morita T."/>
            <person name="Tamano K."/>
            <person name="Machida M."/>
            <person name="Baker S."/>
            <person name="Koike H."/>
        </authorList>
    </citation>
    <scope>NUCLEOTIDE SEQUENCE</scope>
    <source>
        <strain evidence="1">NBRC 6742</strain>
    </source>
</reference>
<dbReference type="EMBL" id="DF836347">
    <property type="protein sequence ID" value="GAN04233.1"/>
    <property type="molecule type" value="Genomic_DNA"/>
</dbReference>
<dbReference type="Proteomes" id="UP000053815">
    <property type="component" value="Unassembled WGS sequence"/>
</dbReference>
<keyword evidence="2" id="KW-1185">Reference proteome</keyword>
<sequence length="78" mass="8678">MVSLKSFRLLQLADLTALDADKTAVETAAQCFGACQTKITVIAKSDIHSQLDQKVIYNKLNKISVVEQVQEEKKQKRG</sequence>
<protein>
    <submittedName>
        <fullName evidence="1">Uncharacterized protein</fullName>
    </submittedName>
</protein>
<dbReference type="AlphaFoldDB" id="A0A0C9MQF8"/>
<evidence type="ECO:0000313" key="1">
    <source>
        <dbReference type="EMBL" id="GAN04233.1"/>
    </source>
</evidence>
<accession>A0A0C9MQF8</accession>